<dbReference type="InterPro" id="IPR050377">
    <property type="entry name" value="Radical_SAM_PqqE_MftC-like"/>
</dbReference>
<dbReference type="GO" id="GO:0003824">
    <property type="term" value="F:catalytic activity"/>
    <property type="evidence" value="ECO:0007669"/>
    <property type="project" value="InterPro"/>
</dbReference>
<keyword evidence="7" id="KW-1185">Reference proteome</keyword>
<dbReference type="CDD" id="cd01335">
    <property type="entry name" value="Radical_SAM"/>
    <property type="match status" value="1"/>
</dbReference>
<dbReference type="GO" id="GO:0046872">
    <property type="term" value="F:metal ion binding"/>
    <property type="evidence" value="ECO:0007669"/>
    <property type="project" value="UniProtKB-KW"/>
</dbReference>
<evidence type="ECO:0000256" key="1">
    <source>
        <dbReference type="ARBA" id="ARBA00022691"/>
    </source>
</evidence>
<dbReference type="STRING" id="1120976.SAMN03080606_01235"/>
<dbReference type="SFLD" id="SFLDG01067">
    <property type="entry name" value="SPASM/twitch_domain_containing"/>
    <property type="match status" value="1"/>
</dbReference>
<reference evidence="6 7" key="1">
    <citation type="submission" date="2016-10" db="EMBL/GenBank/DDBJ databases">
        <authorList>
            <person name="de Groot N.N."/>
        </authorList>
    </citation>
    <scope>NUCLEOTIDE SEQUENCE [LARGE SCALE GENOMIC DNA]</scope>
    <source>
        <strain evidence="6 7">DSM 18978</strain>
    </source>
</reference>
<feature type="domain" description="Radical SAM core" evidence="5">
    <location>
        <begin position="10"/>
        <end position="120"/>
    </location>
</feature>
<evidence type="ECO:0000259" key="5">
    <source>
        <dbReference type="Pfam" id="PF04055"/>
    </source>
</evidence>
<dbReference type="SFLD" id="SFLDS00029">
    <property type="entry name" value="Radical_SAM"/>
    <property type="match status" value="1"/>
</dbReference>
<dbReference type="InterPro" id="IPR058240">
    <property type="entry name" value="rSAM_sf"/>
</dbReference>
<proteinExistence type="predicted"/>
<dbReference type="Gene3D" id="3.20.20.70">
    <property type="entry name" value="Aldolase class I"/>
    <property type="match status" value="1"/>
</dbReference>
<dbReference type="SUPFAM" id="SSF102114">
    <property type="entry name" value="Radical SAM enzymes"/>
    <property type="match status" value="1"/>
</dbReference>
<keyword evidence="4" id="KW-0411">Iron-sulfur</keyword>
<keyword evidence="1" id="KW-0949">S-adenosyl-L-methionine</keyword>
<keyword evidence="2" id="KW-0479">Metal-binding</keyword>
<dbReference type="InterPro" id="IPR013785">
    <property type="entry name" value="Aldolase_TIM"/>
</dbReference>
<organism evidence="6 7">
    <name type="scientific">Alkaliphilus peptidifermentans DSM 18978</name>
    <dbReference type="NCBI Taxonomy" id="1120976"/>
    <lineage>
        <taxon>Bacteria</taxon>
        <taxon>Bacillati</taxon>
        <taxon>Bacillota</taxon>
        <taxon>Clostridia</taxon>
        <taxon>Peptostreptococcales</taxon>
        <taxon>Natronincolaceae</taxon>
        <taxon>Alkaliphilus</taxon>
    </lineage>
</organism>
<evidence type="ECO:0000313" key="6">
    <source>
        <dbReference type="EMBL" id="SCY30808.1"/>
    </source>
</evidence>
<dbReference type="PANTHER" id="PTHR11228:SF7">
    <property type="entry name" value="PQQA PEPTIDE CYCLASE"/>
    <property type="match status" value="1"/>
</dbReference>
<evidence type="ECO:0000256" key="3">
    <source>
        <dbReference type="ARBA" id="ARBA00023004"/>
    </source>
</evidence>
<dbReference type="RefSeq" id="WP_091541199.1">
    <property type="nucleotide sequence ID" value="NZ_FMUS01000006.1"/>
</dbReference>
<dbReference type="OrthoDB" id="9810775at2"/>
<dbReference type="InterPro" id="IPR007197">
    <property type="entry name" value="rSAM"/>
</dbReference>
<evidence type="ECO:0000256" key="2">
    <source>
        <dbReference type="ARBA" id="ARBA00022723"/>
    </source>
</evidence>
<name>A0A1G5EWK3_9FIRM</name>
<dbReference type="GO" id="GO:0051536">
    <property type="term" value="F:iron-sulfur cluster binding"/>
    <property type="evidence" value="ECO:0007669"/>
    <property type="project" value="UniProtKB-KW"/>
</dbReference>
<protein>
    <recommendedName>
        <fullName evidence="5">Radical SAM core domain-containing protein</fullName>
    </recommendedName>
</protein>
<keyword evidence="3" id="KW-0408">Iron</keyword>
<dbReference type="Proteomes" id="UP000198636">
    <property type="component" value="Unassembled WGS sequence"/>
</dbReference>
<evidence type="ECO:0000313" key="7">
    <source>
        <dbReference type="Proteomes" id="UP000198636"/>
    </source>
</evidence>
<dbReference type="AlphaFoldDB" id="A0A1G5EWK3"/>
<dbReference type="Pfam" id="PF04055">
    <property type="entry name" value="Radical_SAM"/>
    <property type="match status" value="1"/>
</dbReference>
<dbReference type="EMBL" id="FMUS01000006">
    <property type="protein sequence ID" value="SCY30808.1"/>
    <property type="molecule type" value="Genomic_DNA"/>
</dbReference>
<dbReference type="PANTHER" id="PTHR11228">
    <property type="entry name" value="RADICAL SAM DOMAIN PROTEIN"/>
    <property type="match status" value="1"/>
</dbReference>
<gene>
    <name evidence="6" type="ORF">SAMN03080606_01235</name>
</gene>
<sequence>MKELLQLGLVYTLNCNASCGSCCFECHPNVESKMKLEDAFDFIRQAAESLAFNKVGISGGEALLYEDEVFEIIKYARSYGFETALTTNGFWGKTVQHALLKLKLLKEKGLTDLIVSTDEFHQPFVSYDYIENIFIANEIVQIPLKVYDVVIKGTPIHPLRKKYDHYTWHRGSCEPMGRGKQTIHADDYIYGDFSGRCTNANKLTIMPDGSSYPCCSPGIQLRGMQLGSVFDLSVDQLLKVKDNSTFLDIMIWRGPKWLKEAGEAMGCLLQNKQNKYVSICHLCHEIAGDVAFLERMEPYMKDFLVDINYSKYLKL</sequence>
<accession>A0A1G5EWK3</accession>
<evidence type="ECO:0000256" key="4">
    <source>
        <dbReference type="ARBA" id="ARBA00023014"/>
    </source>
</evidence>